<accession>A0AAV7SSE9</accession>
<evidence type="ECO:0000313" key="2">
    <source>
        <dbReference type="Proteomes" id="UP001066276"/>
    </source>
</evidence>
<comment type="caution">
    <text evidence="1">The sequence shown here is derived from an EMBL/GenBank/DDBJ whole genome shotgun (WGS) entry which is preliminary data.</text>
</comment>
<evidence type="ECO:0000313" key="1">
    <source>
        <dbReference type="EMBL" id="KAJ1167007.1"/>
    </source>
</evidence>
<dbReference type="EMBL" id="JANPWB010000008">
    <property type="protein sequence ID" value="KAJ1167007.1"/>
    <property type="molecule type" value="Genomic_DNA"/>
</dbReference>
<proteinExistence type="predicted"/>
<dbReference type="Proteomes" id="UP001066276">
    <property type="component" value="Chromosome 4_2"/>
</dbReference>
<protein>
    <submittedName>
        <fullName evidence="1">Uncharacterized protein</fullName>
    </submittedName>
</protein>
<reference evidence="1" key="1">
    <citation type="journal article" date="2022" name="bioRxiv">
        <title>Sequencing and chromosome-scale assembly of the giantPleurodeles waltlgenome.</title>
        <authorList>
            <person name="Brown T."/>
            <person name="Elewa A."/>
            <person name="Iarovenko S."/>
            <person name="Subramanian E."/>
            <person name="Araus A.J."/>
            <person name="Petzold A."/>
            <person name="Susuki M."/>
            <person name="Suzuki K.-i.T."/>
            <person name="Hayashi T."/>
            <person name="Toyoda A."/>
            <person name="Oliveira C."/>
            <person name="Osipova E."/>
            <person name="Leigh N.D."/>
            <person name="Simon A."/>
            <person name="Yun M.H."/>
        </authorList>
    </citation>
    <scope>NUCLEOTIDE SEQUENCE</scope>
    <source>
        <strain evidence="1">20211129_DDA</strain>
        <tissue evidence="1">Liver</tissue>
    </source>
</reference>
<organism evidence="1 2">
    <name type="scientific">Pleurodeles waltl</name>
    <name type="common">Iberian ribbed newt</name>
    <dbReference type="NCBI Taxonomy" id="8319"/>
    <lineage>
        <taxon>Eukaryota</taxon>
        <taxon>Metazoa</taxon>
        <taxon>Chordata</taxon>
        <taxon>Craniata</taxon>
        <taxon>Vertebrata</taxon>
        <taxon>Euteleostomi</taxon>
        <taxon>Amphibia</taxon>
        <taxon>Batrachia</taxon>
        <taxon>Caudata</taxon>
        <taxon>Salamandroidea</taxon>
        <taxon>Salamandridae</taxon>
        <taxon>Pleurodelinae</taxon>
        <taxon>Pleurodeles</taxon>
    </lineage>
</organism>
<name>A0AAV7SSE9_PLEWA</name>
<sequence>MARHPGPGALRLRIRHPSPGCLRPLCHRAPSCSITAVTEQGQSLASAHTLDYRDTRAKQKVEKPVRYEAEHSH</sequence>
<keyword evidence="2" id="KW-1185">Reference proteome</keyword>
<dbReference type="AlphaFoldDB" id="A0AAV7SSE9"/>
<gene>
    <name evidence="1" type="ORF">NDU88_007400</name>
</gene>